<organism evidence="1 2">
    <name type="scientific">Funneliformis geosporum</name>
    <dbReference type="NCBI Taxonomy" id="1117311"/>
    <lineage>
        <taxon>Eukaryota</taxon>
        <taxon>Fungi</taxon>
        <taxon>Fungi incertae sedis</taxon>
        <taxon>Mucoromycota</taxon>
        <taxon>Glomeromycotina</taxon>
        <taxon>Glomeromycetes</taxon>
        <taxon>Glomerales</taxon>
        <taxon>Glomeraceae</taxon>
        <taxon>Funneliformis</taxon>
    </lineage>
</organism>
<protein>
    <submittedName>
        <fullName evidence="1">9618_t:CDS:1</fullName>
    </submittedName>
</protein>
<evidence type="ECO:0000313" key="2">
    <source>
        <dbReference type="Proteomes" id="UP001153678"/>
    </source>
</evidence>
<comment type="caution">
    <text evidence="1">The sequence shown here is derived from an EMBL/GenBank/DDBJ whole genome shotgun (WGS) entry which is preliminary data.</text>
</comment>
<dbReference type="AlphaFoldDB" id="A0A9W4T4L0"/>
<gene>
    <name evidence="1" type="ORF">FWILDA_LOCUS15282</name>
</gene>
<evidence type="ECO:0000313" key="1">
    <source>
        <dbReference type="EMBL" id="CAI2191856.1"/>
    </source>
</evidence>
<dbReference type="Proteomes" id="UP001153678">
    <property type="component" value="Unassembled WGS sequence"/>
</dbReference>
<accession>A0A9W4T4L0</accession>
<sequence length="53" mass="6297">MENNIYNENDYINDSNNIDDYMNSLNQMSEKFIDDIQLFTDINSEETILTLID</sequence>
<reference evidence="1" key="1">
    <citation type="submission" date="2022-08" db="EMBL/GenBank/DDBJ databases">
        <authorList>
            <person name="Kallberg Y."/>
            <person name="Tangrot J."/>
            <person name="Rosling A."/>
        </authorList>
    </citation>
    <scope>NUCLEOTIDE SEQUENCE</scope>
    <source>
        <strain evidence="1">Wild A</strain>
    </source>
</reference>
<dbReference type="EMBL" id="CAMKVN010007787">
    <property type="protein sequence ID" value="CAI2191856.1"/>
    <property type="molecule type" value="Genomic_DNA"/>
</dbReference>
<proteinExistence type="predicted"/>
<keyword evidence="2" id="KW-1185">Reference proteome</keyword>
<feature type="non-terminal residue" evidence="1">
    <location>
        <position position="53"/>
    </location>
</feature>
<name>A0A9W4T4L0_9GLOM</name>